<dbReference type="NCBIfam" id="TIGR01364">
    <property type="entry name" value="serC_1"/>
    <property type="match status" value="1"/>
</dbReference>
<comment type="similarity">
    <text evidence="3 12">Belongs to the class-V pyridoxal-phosphate-dependent aminotransferase family. SerC subfamily.</text>
</comment>
<evidence type="ECO:0000259" key="14">
    <source>
        <dbReference type="Pfam" id="PF00266"/>
    </source>
</evidence>
<comment type="subcellular location">
    <subcellularLocation>
        <location evidence="12">Cytoplasm</location>
    </subcellularLocation>
</comment>
<dbReference type="HAMAP" id="MF_00160">
    <property type="entry name" value="SerC_aminotrans_5"/>
    <property type="match status" value="1"/>
</dbReference>
<evidence type="ECO:0000256" key="1">
    <source>
        <dbReference type="ARBA" id="ARBA00004915"/>
    </source>
</evidence>
<comment type="pathway">
    <text evidence="2 12 13">Amino-acid biosynthesis; L-serine biosynthesis; L-serine from 3-phospho-D-glycerate: step 2/3.</text>
</comment>
<evidence type="ECO:0000256" key="6">
    <source>
        <dbReference type="ARBA" id="ARBA00022679"/>
    </source>
</evidence>
<comment type="function">
    <text evidence="12">Catalyzes the reversible conversion of 3-phosphohydroxypyruvate to phosphoserine and of 3-hydroxy-2-oxo-4-phosphonooxybutanoate to phosphohydroxythreonine.</text>
</comment>
<dbReference type="AlphaFoldDB" id="A0A2S8GEM3"/>
<comment type="caution">
    <text evidence="15">The sequence shown here is derived from an EMBL/GenBank/DDBJ whole genome shotgun (WGS) entry which is preliminary data.</text>
</comment>
<evidence type="ECO:0000256" key="9">
    <source>
        <dbReference type="ARBA" id="ARBA00023299"/>
    </source>
</evidence>
<dbReference type="RefSeq" id="WP_105338117.1">
    <property type="nucleotide sequence ID" value="NZ_PUHZ01000024.1"/>
</dbReference>
<feature type="binding site" evidence="12">
    <location>
        <begin position="245"/>
        <end position="246"/>
    </location>
    <ligand>
        <name>pyridoxal 5'-phosphate</name>
        <dbReference type="ChEBI" id="CHEBI:597326"/>
    </ligand>
</feature>
<dbReference type="Gene3D" id="3.40.640.10">
    <property type="entry name" value="Type I PLP-dependent aspartate aminotransferase-like (Major domain)"/>
    <property type="match status" value="1"/>
</dbReference>
<dbReference type="UniPathway" id="UPA00244">
    <property type="reaction ID" value="UER00311"/>
</dbReference>
<feature type="domain" description="Aminotransferase class V" evidence="14">
    <location>
        <begin position="12"/>
        <end position="358"/>
    </location>
</feature>
<feature type="binding site" evidence="12">
    <location>
        <position position="160"/>
    </location>
    <ligand>
        <name>pyridoxal 5'-phosphate</name>
        <dbReference type="ChEBI" id="CHEBI:597326"/>
    </ligand>
</feature>
<dbReference type="GO" id="GO:0006564">
    <property type="term" value="P:L-serine biosynthetic process"/>
    <property type="evidence" value="ECO:0007669"/>
    <property type="project" value="UniProtKB-UniRule"/>
</dbReference>
<dbReference type="PROSITE" id="PS00595">
    <property type="entry name" value="AA_TRANSFER_CLASS_5"/>
    <property type="match status" value="1"/>
</dbReference>
<dbReference type="InterPro" id="IPR015421">
    <property type="entry name" value="PyrdxlP-dep_Trfase_major"/>
</dbReference>
<organism evidence="15 16">
    <name type="scientific">Blastopirellula marina</name>
    <dbReference type="NCBI Taxonomy" id="124"/>
    <lineage>
        <taxon>Bacteria</taxon>
        <taxon>Pseudomonadati</taxon>
        <taxon>Planctomycetota</taxon>
        <taxon>Planctomycetia</taxon>
        <taxon>Pirellulales</taxon>
        <taxon>Pirellulaceae</taxon>
        <taxon>Blastopirellula</taxon>
    </lineage>
</organism>
<dbReference type="PANTHER" id="PTHR43247:SF1">
    <property type="entry name" value="PHOSPHOSERINE AMINOTRANSFERASE"/>
    <property type="match status" value="1"/>
</dbReference>
<comment type="cofactor">
    <cofactor evidence="12">
        <name>pyridoxal 5'-phosphate</name>
        <dbReference type="ChEBI" id="CHEBI:597326"/>
    </cofactor>
    <text evidence="12">Binds 1 pyridoxal phosphate per subunit.</text>
</comment>
<dbReference type="InterPro" id="IPR022278">
    <property type="entry name" value="Pser_aminoTfrase"/>
</dbReference>
<keyword evidence="8 12" id="KW-0664">Pyridoxine biosynthesis</keyword>
<dbReference type="InterPro" id="IPR000192">
    <property type="entry name" value="Aminotrans_V_dom"/>
</dbReference>
<evidence type="ECO:0000256" key="7">
    <source>
        <dbReference type="ARBA" id="ARBA00022898"/>
    </source>
</evidence>
<dbReference type="PANTHER" id="PTHR43247">
    <property type="entry name" value="PHOSPHOSERINE AMINOTRANSFERASE"/>
    <property type="match status" value="1"/>
</dbReference>
<dbReference type="GO" id="GO:0004648">
    <property type="term" value="F:O-phospho-L-serine:2-oxoglutarate aminotransferase activity"/>
    <property type="evidence" value="ECO:0007669"/>
    <property type="project" value="UniProtKB-UniRule"/>
</dbReference>
<feature type="binding site" evidence="12">
    <location>
        <position position="180"/>
    </location>
    <ligand>
        <name>pyridoxal 5'-phosphate</name>
        <dbReference type="ChEBI" id="CHEBI:597326"/>
    </ligand>
</feature>
<evidence type="ECO:0000313" key="15">
    <source>
        <dbReference type="EMBL" id="PQO42905.1"/>
    </source>
</evidence>
<dbReference type="Proteomes" id="UP000237819">
    <property type="component" value="Unassembled WGS sequence"/>
</dbReference>
<feature type="modified residue" description="N6-(pyridoxal phosphate)lysine" evidence="12">
    <location>
        <position position="204"/>
    </location>
</feature>
<dbReference type="EC" id="2.6.1.52" evidence="12"/>
<evidence type="ECO:0000256" key="11">
    <source>
        <dbReference type="ARBA" id="ARBA00049007"/>
    </source>
</evidence>
<sequence>MNASVSNAVQRVYNFSAGPAVLPLPVLEQVQRDLIALPGVGSSILEISHRSSHFIDIANDAKARITDLLSIPDTHEILFLQGGSRLQFSMIPMNLLEEGKAADYVLTGSWGKNAKKEAVKEGKVQVAWDGAECKYNRLPKQSELKLDPTASYVHMTSNETIEGVQFLDEIEAGDVPVVVDCSSDIFCRPLPVDKYGLIYACAQKNAGPAGVTMVVIRKDLLARGDAEMPGYMLYRNHAEADSMWNTPPTFAIYVMGLVAKWLQEDIGGLAAMEKLNREKSSLLYDVIDNNADFYAGHAEKESRSLMNVTFRLPDADVEKKFFAAAEEQNLTNLKGHRSVGGVRASVYNAMPLAGVRALADFMQQFAEDNK</sequence>
<comment type="subunit">
    <text evidence="12">Homodimer.</text>
</comment>
<feature type="binding site" evidence="12">
    <location>
        <position position="203"/>
    </location>
    <ligand>
        <name>pyridoxal 5'-phosphate</name>
        <dbReference type="ChEBI" id="CHEBI:597326"/>
    </ligand>
</feature>
<dbReference type="PIRSF" id="PIRSF000525">
    <property type="entry name" value="SerC"/>
    <property type="match status" value="1"/>
</dbReference>
<keyword evidence="6 12" id="KW-0808">Transferase</keyword>
<comment type="caution">
    <text evidence="12">Lacks conserved residue(s) required for the propagation of feature annotation.</text>
</comment>
<accession>A0A2S8GEM3</accession>
<dbReference type="NCBIfam" id="NF003764">
    <property type="entry name" value="PRK05355.1"/>
    <property type="match status" value="1"/>
</dbReference>
<dbReference type="UniPathway" id="UPA00135">
    <property type="reaction ID" value="UER00197"/>
</dbReference>
<dbReference type="GO" id="GO:0030170">
    <property type="term" value="F:pyridoxal phosphate binding"/>
    <property type="evidence" value="ECO:0007669"/>
    <property type="project" value="UniProtKB-UniRule"/>
</dbReference>
<keyword evidence="7 12" id="KW-0663">Pyridoxal phosphate</keyword>
<evidence type="ECO:0000256" key="4">
    <source>
        <dbReference type="ARBA" id="ARBA00022576"/>
    </source>
</evidence>
<dbReference type="Gene3D" id="3.90.1150.10">
    <property type="entry name" value="Aspartate Aminotransferase, domain 1"/>
    <property type="match status" value="1"/>
</dbReference>
<reference evidence="15 16" key="1">
    <citation type="submission" date="2018-02" db="EMBL/GenBank/DDBJ databases">
        <title>Comparative genomes isolates from brazilian mangrove.</title>
        <authorList>
            <person name="Araujo J.E."/>
            <person name="Taketani R.G."/>
            <person name="Silva M.C.P."/>
            <person name="Loureco M.V."/>
            <person name="Andreote F.D."/>
        </authorList>
    </citation>
    <scope>NUCLEOTIDE SEQUENCE [LARGE SCALE GENOMIC DNA]</scope>
    <source>
        <strain evidence="15 16">Nap-Phe MGV</strain>
    </source>
</reference>
<dbReference type="SUPFAM" id="SSF53383">
    <property type="entry name" value="PLP-dependent transferases"/>
    <property type="match status" value="1"/>
</dbReference>
<evidence type="ECO:0000256" key="10">
    <source>
        <dbReference type="ARBA" id="ARBA00047630"/>
    </source>
</evidence>
<protein>
    <recommendedName>
        <fullName evidence="12">Phosphoserine aminotransferase</fullName>
        <ecNumber evidence="12">2.6.1.52</ecNumber>
    </recommendedName>
    <alternativeName>
        <fullName evidence="12">Phosphohydroxythreonine aminotransferase</fullName>
        <shortName evidence="12">PSAT</shortName>
    </alternativeName>
</protein>
<evidence type="ECO:0000256" key="8">
    <source>
        <dbReference type="ARBA" id="ARBA00023096"/>
    </source>
</evidence>
<dbReference type="InterPro" id="IPR015422">
    <property type="entry name" value="PyrdxlP-dep_Trfase_small"/>
</dbReference>
<dbReference type="EMBL" id="PUHZ01000024">
    <property type="protein sequence ID" value="PQO42905.1"/>
    <property type="molecule type" value="Genomic_DNA"/>
</dbReference>
<feature type="binding site" evidence="12">
    <location>
        <position position="50"/>
    </location>
    <ligand>
        <name>L-glutamate</name>
        <dbReference type="ChEBI" id="CHEBI:29985"/>
    </ligand>
</feature>
<comment type="catalytic activity">
    <reaction evidence="11 12 13">
        <text>O-phospho-L-serine + 2-oxoglutarate = 3-phosphooxypyruvate + L-glutamate</text>
        <dbReference type="Rhea" id="RHEA:14329"/>
        <dbReference type="ChEBI" id="CHEBI:16810"/>
        <dbReference type="ChEBI" id="CHEBI:18110"/>
        <dbReference type="ChEBI" id="CHEBI:29985"/>
        <dbReference type="ChEBI" id="CHEBI:57524"/>
        <dbReference type="EC" id="2.6.1.52"/>
    </reaction>
</comment>
<name>A0A2S8GEM3_9BACT</name>
<dbReference type="GO" id="GO:0008615">
    <property type="term" value="P:pyridoxine biosynthetic process"/>
    <property type="evidence" value="ECO:0007669"/>
    <property type="project" value="UniProtKB-UniRule"/>
</dbReference>
<evidence type="ECO:0000256" key="3">
    <source>
        <dbReference type="ARBA" id="ARBA00006904"/>
    </source>
</evidence>
<evidence type="ECO:0000256" key="13">
    <source>
        <dbReference type="RuleBase" id="RU004505"/>
    </source>
</evidence>
<evidence type="ECO:0000256" key="2">
    <source>
        <dbReference type="ARBA" id="ARBA00005099"/>
    </source>
</evidence>
<keyword evidence="9 12" id="KW-0718">Serine biosynthesis</keyword>
<feature type="binding site" evidence="12">
    <location>
        <position position="110"/>
    </location>
    <ligand>
        <name>pyridoxal 5'-phosphate</name>
        <dbReference type="ChEBI" id="CHEBI:597326"/>
    </ligand>
</feature>
<dbReference type="InterPro" id="IPR020578">
    <property type="entry name" value="Aminotrans_V_PyrdxlP_BS"/>
</dbReference>
<comment type="catalytic activity">
    <reaction evidence="10 12">
        <text>4-(phosphooxy)-L-threonine + 2-oxoglutarate = (R)-3-hydroxy-2-oxo-4-phosphooxybutanoate + L-glutamate</text>
        <dbReference type="Rhea" id="RHEA:16573"/>
        <dbReference type="ChEBI" id="CHEBI:16810"/>
        <dbReference type="ChEBI" id="CHEBI:29985"/>
        <dbReference type="ChEBI" id="CHEBI:58452"/>
        <dbReference type="ChEBI" id="CHEBI:58538"/>
        <dbReference type="EC" id="2.6.1.52"/>
    </reaction>
</comment>
<gene>
    <name evidence="12" type="primary">serC</name>
    <name evidence="15" type="ORF">C5Y93_24585</name>
</gene>
<dbReference type="GO" id="GO:0005737">
    <property type="term" value="C:cytoplasm"/>
    <property type="evidence" value="ECO:0007669"/>
    <property type="project" value="UniProtKB-SubCell"/>
</dbReference>
<keyword evidence="5 12" id="KW-0028">Amino-acid biosynthesis</keyword>
<comment type="pathway">
    <text evidence="1 12">Cofactor biosynthesis; pyridoxine 5'-phosphate biosynthesis; pyridoxine 5'-phosphate from D-erythrose 4-phosphate: step 3/5.</text>
</comment>
<evidence type="ECO:0000256" key="5">
    <source>
        <dbReference type="ARBA" id="ARBA00022605"/>
    </source>
</evidence>
<evidence type="ECO:0000256" key="12">
    <source>
        <dbReference type="HAMAP-Rule" id="MF_00160"/>
    </source>
</evidence>
<keyword evidence="4 12" id="KW-0032">Aminotransferase</keyword>
<dbReference type="Pfam" id="PF00266">
    <property type="entry name" value="Aminotran_5"/>
    <property type="match status" value="1"/>
</dbReference>
<dbReference type="FunFam" id="3.90.1150.10:FF:000006">
    <property type="entry name" value="Phosphoserine aminotransferase"/>
    <property type="match status" value="1"/>
</dbReference>
<dbReference type="InterPro" id="IPR015424">
    <property type="entry name" value="PyrdxlP-dep_Trfase"/>
</dbReference>
<evidence type="ECO:0000313" key="16">
    <source>
        <dbReference type="Proteomes" id="UP000237819"/>
    </source>
</evidence>
<keyword evidence="12" id="KW-0963">Cytoplasm</keyword>
<dbReference type="FunFam" id="3.40.640.10:FF:000010">
    <property type="entry name" value="Phosphoserine aminotransferase"/>
    <property type="match status" value="1"/>
</dbReference>
<proteinExistence type="inferred from homology"/>
<dbReference type="OrthoDB" id="9809412at2"/>